<proteinExistence type="predicted"/>
<feature type="region of interest" description="Disordered" evidence="1">
    <location>
        <begin position="43"/>
        <end position="68"/>
    </location>
</feature>
<feature type="compositionally biased region" description="Basic and acidic residues" evidence="1">
    <location>
        <begin position="55"/>
        <end position="68"/>
    </location>
</feature>
<dbReference type="Proteomes" id="UP001396334">
    <property type="component" value="Unassembled WGS sequence"/>
</dbReference>
<gene>
    <name evidence="2" type="ORF">V6N11_014195</name>
</gene>
<organism evidence="2 3">
    <name type="scientific">Hibiscus sabdariffa</name>
    <name type="common">roselle</name>
    <dbReference type="NCBI Taxonomy" id="183260"/>
    <lineage>
        <taxon>Eukaryota</taxon>
        <taxon>Viridiplantae</taxon>
        <taxon>Streptophyta</taxon>
        <taxon>Embryophyta</taxon>
        <taxon>Tracheophyta</taxon>
        <taxon>Spermatophyta</taxon>
        <taxon>Magnoliopsida</taxon>
        <taxon>eudicotyledons</taxon>
        <taxon>Gunneridae</taxon>
        <taxon>Pentapetalae</taxon>
        <taxon>rosids</taxon>
        <taxon>malvids</taxon>
        <taxon>Malvales</taxon>
        <taxon>Malvaceae</taxon>
        <taxon>Malvoideae</taxon>
        <taxon>Hibiscus</taxon>
    </lineage>
</organism>
<sequence>MSSSLGSLVARARHPTYSRQAVSSVVRISSEGDPLTHMERDISILTSSSHPVRPHGRDSSQRREERQETRADSYELFLFELLDPTEGICSEPSAIERIALLDFEYLSSAQEADSGRRRSATRWEISEEVGIGKCSIGTWEQLKAELKAQFLPVSDRLVDFKYLGARSRTGGKGPRQARGPERCRNVEEEVRQAHQRGKTTESSPP</sequence>
<keyword evidence="3" id="KW-1185">Reference proteome</keyword>
<accession>A0ABR2AFZ9</accession>
<name>A0ABR2AFZ9_9ROSI</name>
<dbReference type="EMBL" id="JBBPBN010000257">
    <property type="protein sequence ID" value="KAK8492073.1"/>
    <property type="molecule type" value="Genomic_DNA"/>
</dbReference>
<feature type="compositionally biased region" description="Basic and acidic residues" evidence="1">
    <location>
        <begin position="178"/>
        <end position="192"/>
    </location>
</feature>
<reference evidence="2 3" key="1">
    <citation type="journal article" date="2024" name="G3 (Bethesda)">
        <title>Genome assembly of Hibiscus sabdariffa L. provides insights into metabolisms of medicinal natural products.</title>
        <authorList>
            <person name="Kim T."/>
        </authorList>
    </citation>
    <scope>NUCLEOTIDE SEQUENCE [LARGE SCALE GENOMIC DNA]</scope>
    <source>
        <strain evidence="2">TK-2024</strain>
        <tissue evidence="2">Old leaves</tissue>
    </source>
</reference>
<comment type="caution">
    <text evidence="2">The sequence shown here is derived from an EMBL/GenBank/DDBJ whole genome shotgun (WGS) entry which is preliminary data.</text>
</comment>
<evidence type="ECO:0000313" key="2">
    <source>
        <dbReference type="EMBL" id="KAK8492073.1"/>
    </source>
</evidence>
<protein>
    <submittedName>
        <fullName evidence="2">Uncharacterized protein</fullName>
    </submittedName>
</protein>
<evidence type="ECO:0000256" key="1">
    <source>
        <dbReference type="SAM" id="MobiDB-lite"/>
    </source>
</evidence>
<evidence type="ECO:0000313" key="3">
    <source>
        <dbReference type="Proteomes" id="UP001396334"/>
    </source>
</evidence>
<feature type="region of interest" description="Disordered" evidence="1">
    <location>
        <begin position="166"/>
        <end position="205"/>
    </location>
</feature>